<reference evidence="3 4" key="1">
    <citation type="submission" date="2024-11" db="EMBL/GenBank/DDBJ databases">
        <title>Chromosome-level genome assembly of the freshwater bivalve Anodonta woodiana.</title>
        <authorList>
            <person name="Chen X."/>
        </authorList>
    </citation>
    <scope>NUCLEOTIDE SEQUENCE [LARGE SCALE GENOMIC DNA]</scope>
    <source>
        <strain evidence="3">MN2024</strain>
        <tissue evidence="3">Gills</tissue>
    </source>
</reference>
<dbReference type="Proteomes" id="UP001634394">
    <property type="component" value="Unassembled WGS sequence"/>
</dbReference>
<dbReference type="InterPro" id="IPR053173">
    <property type="entry name" value="SAM-binding_MTase"/>
</dbReference>
<dbReference type="Pfam" id="PF21320">
    <property type="entry name" value="WHD_Rv2258c"/>
    <property type="match status" value="1"/>
</dbReference>
<gene>
    <name evidence="3" type="ORF">ACJMK2_030750</name>
</gene>
<evidence type="ECO:0000313" key="3">
    <source>
        <dbReference type="EMBL" id="KAL3878394.1"/>
    </source>
</evidence>
<dbReference type="CDD" id="cd02440">
    <property type="entry name" value="AdoMet_MTases"/>
    <property type="match status" value="1"/>
</dbReference>
<evidence type="ECO:0000259" key="2">
    <source>
        <dbReference type="Pfam" id="PF21320"/>
    </source>
</evidence>
<dbReference type="Gene3D" id="3.40.50.150">
    <property type="entry name" value="Vaccinia Virus protein VP39"/>
    <property type="match status" value="1"/>
</dbReference>
<dbReference type="Pfam" id="PF13847">
    <property type="entry name" value="Methyltransf_31"/>
    <property type="match status" value="1"/>
</dbReference>
<proteinExistence type="predicted"/>
<name>A0ABD3WWP4_SINWO</name>
<feature type="domain" description="Methyltransferase" evidence="1">
    <location>
        <begin position="164"/>
        <end position="275"/>
    </location>
</feature>
<dbReference type="AlphaFoldDB" id="A0ABD3WWP4"/>
<dbReference type="PANTHER" id="PTHR45128:SF1">
    <property type="entry name" value="S-ADENOSYLMETHIONINE-DEPENDENT METHYLTRANSFERASE RV2258C"/>
    <property type="match status" value="1"/>
</dbReference>
<keyword evidence="4" id="KW-1185">Reference proteome</keyword>
<dbReference type="PANTHER" id="PTHR45128">
    <property type="entry name" value="METHYLTRANSFERASE TYPE 11"/>
    <property type="match status" value="1"/>
</dbReference>
<organism evidence="3 4">
    <name type="scientific">Sinanodonta woodiana</name>
    <name type="common">Chinese pond mussel</name>
    <name type="synonym">Anodonta woodiana</name>
    <dbReference type="NCBI Taxonomy" id="1069815"/>
    <lineage>
        <taxon>Eukaryota</taxon>
        <taxon>Metazoa</taxon>
        <taxon>Spiralia</taxon>
        <taxon>Lophotrochozoa</taxon>
        <taxon>Mollusca</taxon>
        <taxon>Bivalvia</taxon>
        <taxon>Autobranchia</taxon>
        <taxon>Heteroconchia</taxon>
        <taxon>Palaeoheterodonta</taxon>
        <taxon>Unionida</taxon>
        <taxon>Unionoidea</taxon>
        <taxon>Unionidae</taxon>
        <taxon>Unioninae</taxon>
        <taxon>Sinanodonta</taxon>
    </lineage>
</organism>
<protein>
    <submittedName>
        <fullName evidence="3">Uncharacterized protein</fullName>
    </submittedName>
</protein>
<sequence length="349" mass="39188">MEEIEFNKYLTNMFTSGYITLGIAIGWETGLLEFLCKTDQPLTAMEIADGAKLKERYVREWLGCMVAANVVILEVESGRYHVPANHKKVLLNQAVFASGLIHYARRFDMTKDVFTAAGPKGFSYATDPRLFDWMDSFRELEKDHIVANDVMPVLEELGMKQELESGIKVVDIGCASANISGAIAKLFTNSTFTGLEYTDSGVERAKENVRQKGISNMTIEQGDALNLPDSWTEQFDWVFVYDVIHDLPDPRKAFSEIRRILKNGGKFWVFETNAHSTHGDNVGNNDAAMFYTQSMLLCLPSSMLYPPYVGYGTCWGIEECEKALVESNLKVIKSKTANYGADHLFVCVK</sequence>
<dbReference type="InterPro" id="IPR025714">
    <property type="entry name" value="Methyltranfer_dom"/>
</dbReference>
<dbReference type="InterPro" id="IPR029063">
    <property type="entry name" value="SAM-dependent_MTases_sf"/>
</dbReference>
<evidence type="ECO:0000259" key="1">
    <source>
        <dbReference type="Pfam" id="PF13847"/>
    </source>
</evidence>
<accession>A0ABD3WWP4</accession>
<dbReference type="SUPFAM" id="SSF53335">
    <property type="entry name" value="S-adenosyl-L-methionine-dependent methyltransferases"/>
    <property type="match status" value="1"/>
</dbReference>
<dbReference type="EMBL" id="JBJQND010000004">
    <property type="protein sequence ID" value="KAL3878394.1"/>
    <property type="molecule type" value="Genomic_DNA"/>
</dbReference>
<comment type="caution">
    <text evidence="3">The sequence shown here is derived from an EMBL/GenBank/DDBJ whole genome shotgun (WGS) entry which is preliminary data.</text>
</comment>
<evidence type="ECO:0000313" key="4">
    <source>
        <dbReference type="Proteomes" id="UP001634394"/>
    </source>
</evidence>
<feature type="domain" description="S-adenosylmethionine-dependent methyltransferase Rv2258c-like winged HTH" evidence="2">
    <location>
        <begin position="19"/>
        <end position="90"/>
    </location>
</feature>
<dbReference type="InterPro" id="IPR048711">
    <property type="entry name" value="WHD_Rv2258c"/>
</dbReference>